<dbReference type="Gene3D" id="3.40.190.290">
    <property type="match status" value="1"/>
</dbReference>
<dbReference type="SUPFAM" id="SSF46785">
    <property type="entry name" value="Winged helix' DNA-binding domain"/>
    <property type="match status" value="1"/>
</dbReference>
<dbReference type="PROSITE" id="PS50931">
    <property type="entry name" value="HTH_LYSR"/>
    <property type="match status" value="1"/>
</dbReference>
<dbReference type="InterPro" id="IPR050950">
    <property type="entry name" value="HTH-type_LysR_regulators"/>
</dbReference>
<dbReference type="Proteomes" id="UP000048984">
    <property type="component" value="Unassembled WGS sequence"/>
</dbReference>
<keyword evidence="2" id="KW-0805">Transcription regulation</keyword>
<protein>
    <submittedName>
        <fullName evidence="6">LysR family transcriptional regulator</fullName>
    </submittedName>
</protein>
<dbReference type="RefSeq" id="WP_054359437.1">
    <property type="nucleotide sequence ID" value="NZ_JAPCYQ010000001.1"/>
</dbReference>
<dbReference type="PRINTS" id="PR00039">
    <property type="entry name" value="HTHLYSR"/>
</dbReference>
<comment type="similarity">
    <text evidence="1">Belongs to the LysR transcriptional regulatory family.</text>
</comment>
<dbReference type="InterPro" id="IPR000847">
    <property type="entry name" value="LysR_HTH_N"/>
</dbReference>
<evidence type="ECO:0000256" key="3">
    <source>
        <dbReference type="ARBA" id="ARBA00023125"/>
    </source>
</evidence>
<evidence type="ECO:0000256" key="4">
    <source>
        <dbReference type="ARBA" id="ARBA00023163"/>
    </source>
</evidence>
<dbReference type="STRING" id="665126.ABB55_14510"/>
<evidence type="ECO:0000313" key="7">
    <source>
        <dbReference type="Proteomes" id="UP000048984"/>
    </source>
</evidence>
<keyword evidence="3" id="KW-0238">DNA-binding</keyword>
<dbReference type="InterPro" id="IPR005119">
    <property type="entry name" value="LysR_subst-bd"/>
</dbReference>
<name>A0A0P6WF89_9HYPH</name>
<evidence type="ECO:0000259" key="5">
    <source>
        <dbReference type="PROSITE" id="PS50931"/>
    </source>
</evidence>
<reference evidence="6 7" key="1">
    <citation type="submission" date="2015-09" db="EMBL/GenBank/DDBJ databases">
        <authorList>
            <person name="Jackson K.R."/>
            <person name="Lunt B.L."/>
            <person name="Fisher J.N.B."/>
            <person name="Gardner A.V."/>
            <person name="Bailey M.E."/>
            <person name="Deus L.M."/>
            <person name="Earl A.S."/>
            <person name="Gibby P.D."/>
            <person name="Hartmann K.A."/>
            <person name="Liu J.E."/>
            <person name="Manci A.M."/>
            <person name="Nielsen D.A."/>
            <person name="Solomon M.B."/>
            <person name="Breakwell D.P."/>
            <person name="Burnett S.H."/>
            <person name="Grose J.H."/>
        </authorList>
    </citation>
    <scope>NUCLEOTIDE SEQUENCE [LARGE SCALE GENOMIC DNA]</scope>
    <source>
        <strain evidence="6 7">16</strain>
    </source>
</reference>
<keyword evidence="7" id="KW-1185">Reference proteome</keyword>
<dbReference type="Pfam" id="PF03466">
    <property type="entry name" value="LysR_substrate"/>
    <property type="match status" value="1"/>
</dbReference>
<dbReference type="GO" id="GO:0005829">
    <property type="term" value="C:cytosol"/>
    <property type="evidence" value="ECO:0007669"/>
    <property type="project" value="TreeGrafter"/>
</dbReference>
<dbReference type="PANTHER" id="PTHR30419:SF8">
    <property type="entry name" value="NITROGEN ASSIMILATION TRANSCRIPTIONAL ACTIVATOR-RELATED"/>
    <property type="match status" value="1"/>
</dbReference>
<dbReference type="EMBL" id="LJYW01000001">
    <property type="protein sequence ID" value="KPL53272.1"/>
    <property type="molecule type" value="Genomic_DNA"/>
</dbReference>
<reference evidence="6 7" key="2">
    <citation type="submission" date="2015-10" db="EMBL/GenBank/DDBJ databases">
        <title>Draft Genome Sequence of Prosthecomicrobium hirschii ATCC 27832.</title>
        <authorList>
            <person name="Daniel J."/>
            <person name="Givan S.A."/>
            <person name="Brun Y.V."/>
            <person name="Brown P.J."/>
        </authorList>
    </citation>
    <scope>NUCLEOTIDE SEQUENCE [LARGE SCALE GENOMIC DNA]</scope>
    <source>
        <strain evidence="6 7">16</strain>
    </source>
</reference>
<dbReference type="GO" id="GO:0003677">
    <property type="term" value="F:DNA binding"/>
    <property type="evidence" value="ECO:0007669"/>
    <property type="project" value="UniProtKB-KW"/>
</dbReference>
<dbReference type="AlphaFoldDB" id="A0A0P6WF89"/>
<dbReference type="InterPro" id="IPR036388">
    <property type="entry name" value="WH-like_DNA-bd_sf"/>
</dbReference>
<evidence type="ECO:0000256" key="2">
    <source>
        <dbReference type="ARBA" id="ARBA00023015"/>
    </source>
</evidence>
<dbReference type="CDD" id="cd05466">
    <property type="entry name" value="PBP2_LTTR_substrate"/>
    <property type="match status" value="1"/>
</dbReference>
<organism evidence="6 7">
    <name type="scientific">Prosthecodimorpha hirschii</name>
    <dbReference type="NCBI Taxonomy" id="665126"/>
    <lineage>
        <taxon>Bacteria</taxon>
        <taxon>Pseudomonadati</taxon>
        <taxon>Pseudomonadota</taxon>
        <taxon>Alphaproteobacteria</taxon>
        <taxon>Hyphomicrobiales</taxon>
        <taxon>Ancalomicrobiaceae</taxon>
        <taxon>Prosthecodimorpha</taxon>
    </lineage>
</organism>
<proteinExistence type="inferred from homology"/>
<dbReference type="PANTHER" id="PTHR30419">
    <property type="entry name" value="HTH-TYPE TRANSCRIPTIONAL REGULATOR YBHD"/>
    <property type="match status" value="1"/>
</dbReference>
<comment type="caution">
    <text evidence="6">The sequence shown here is derived from an EMBL/GenBank/DDBJ whole genome shotgun (WGS) entry which is preliminary data.</text>
</comment>
<dbReference type="OrthoDB" id="8208814at2"/>
<dbReference type="InterPro" id="IPR036390">
    <property type="entry name" value="WH_DNA-bd_sf"/>
</dbReference>
<dbReference type="Gene3D" id="1.10.10.10">
    <property type="entry name" value="Winged helix-like DNA-binding domain superfamily/Winged helix DNA-binding domain"/>
    <property type="match status" value="1"/>
</dbReference>
<dbReference type="GO" id="GO:0003700">
    <property type="term" value="F:DNA-binding transcription factor activity"/>
    <property type="evidence" value="ECO:0007669"/>
    <property type="project" value="InterPro"/>
</dbReference>
<evidence type="ECO:0000256" key="1">
    <source>
        <dbReference type="ARBA" id="ARBA00009437"/>
    </source>
</evidence>
<dbReference type="SUPFAM" id="SSF53850">
    <property type="entry name" value="Periplasmic binding protein-like II"/>
    <property type="match status" value="1"/>
</dbReference>
<gene>
    <name evidence="6" type="ORF">ABB55_14510</name>
</gene>
<dbReference type="Pfam" id="PF00126">
    <property type="entry name" value="HTH_1"/>
    <property type="match status" value="1"/>
</dbReference>
<accession>A0A0P6WF89</accession>
<evidence type="ECO:0000313" key="6">
    <source>
        <dbReference type="EMBL" id="KPL53272.1"/>
    </source>
</evidence>
<feature type="domain" description="HTH lysR-type" evidence="5">
    <location>
        <begin position="13"/>
        <end position="67"/>
    </location>
</feature>
<keyword evidence="4" id="KW-0804">Transcription</keyword>
<sequence>MAISTNLARLPSLRYFIEVAHYGSFRRAAEQLNIAPSAINRQISNLEATLGVQLFDRERGRTGLRLTEAGRILQHRVASIMNELVIVGEELNELKGLQRGHLRLAVNEVVASDLLHGLIANFHSNFPDLTYAVMVENTPEIVRRLQDGDVDIGIGYNFPPTADLEVLSTLKRETCLITSLDHRLARRRLVRLDEIAGEKFIFPDKSLALRRMLDDTFAKAQLKVHPVMETNSFTLLRQMVQNGLGVSMVIGQFLQYHPERISFVRVDNTAIGSGLLSCCRVAGRTLSTASRAFSASVKTLFSQYGA</sequence>
<dbReference type="FunFam" id="1.10.10.10:FF:000001">
    <property type="entry name" value="LysR family transcriptional regulator"/>
    <property type="match status" value="1"/>
</dbReference>